<dbReference type="EMBL" id="WMIF01000003">
    <property type="protein sequence ID" value="MTH33713.1"/>
    <property type="molecule type" value="Genomic_DNA"/>
</dbReference>
<dbReference type="AlphaFoldDB" id="A0A844H2J3"/>
<dbReference type="CDD" id="cd00291">
    <property type="entry name" value="SirA_YedF_YeeD"/>
    <property type="match status" value="1"/>
</dbReference>
<dbReference type="SUPFAM" id="SSF64307">
    <property type="entry name" value="SirA-like"/>
    <property type="match status" value="1"/>
</dbReference>
<protein>
    <submittedName>
        <fullName evidence="2">DUF2249 domain-containing protein</fullName>
    </submittedName>
</protein>
<feature type="domain" description="DUF2249" evidence="1">
    <location>
        <begin position="103"/>
        <end position="168"/>
    </location>
</feature>
<accession>A0A844H2J3</accession>
<organism evidence="2 3">
    <name type="scientific">Paracoccus limosus</name>
    <dbReference type="NCBI Taxonomy" id="913252"/>
    <lineage>
        <taxon>Bacteria</taxon>
        <taxon>Pseudomonadati</taxon>
        <taxon>Pseudomonadota</taxon>
        <taxon>Alphaproteobacteria</taxon>
        <taxon>Rhodobacterales</taxon>
        <taxon>Paracoccaceae</taxon>
        <taxon>Paracoccus</taxon>
    </lineage>
</organism>
<keyword evidence="3" id="KW-1185">Reference proteome</keyword>
<feature type="domain" description="DUF2249" evidence="1">
    <location>
        <begin position="8"/>
        <end position="75"/>
    </location>
</feature>
<sequence length="175" mass="18877">MTQPAPLELDVRPIIRDGEDPFGAIMAAVDVLSPGQALHLLAPFRPAPLFTVMASRGFGSQDRQRDDGTWEVLFTPAPAPGPDAEMTPGSADDAGLWPDAVHELDLTGLTPPEPMVRILEAVTGLAPGEVLFALLDREPMFLFPELAQRGHEWAGNFARSGQAYRLLVRAGARDD</sequence>
<name>A0A844H2J3_9RHOB</name>
<dbReference type="Proteomes" id="UP000442533">
    <property type="component" value="Unassembled WGS sequence"/>
</dbReference>
<evidence type="ECO:0000259" key="1">
    <source>
        <dbReference type="Pfam" id="PF10006"/>
    </source>
</evidence>
<proteinExistence type="predicted"/>
<gene>
    <name evidence="2" type="ORF">GL279_03790</name>
</gene>
<dbReference type="Gene3D" id="3.30.110.40">
    <property type="entry name" value="TusA-like domain"/>
    <property type="match status" value="1"/>
</dbReference>
<evidence type="ECO:0000313" key="3">
    <source>
        <dbReference type="Proteomes" id="UP000442533"/>
    </source>
</evidence>
<dbReference type="InterPro" id="IPR018720">
    <property type="entry name" value="DUF2249"/>
</dbReference>
<dbReference type="RefSeq" id="WP_343039698.1">
    <property type="nucleotide sequence ID" value="NZ_WMIF01000003.1"/>
</dbReference>
<dbReference type="Pfam" id="PF10006">
    <property type="entry name" value="DUF2249"/>
    <property type="match status" value="2"/>
</dbReference>
<evidence type="ECO:0000313" key="2">
    <source>
        <dbReference type="EMBL" id="MTH33713.1"/>
    </source>
</evidence>
<comment type="caution">
    <text evidence="2">The sequence shown here is derived from an EMBL/GenBank/DDBJ whole genome shotgun (WGS) entry which is preliminary data.</text>
</comment>
<reference evidence="2 3" key="1">
    <citation type="submission" date="2019-11" db="EMBL/GenBank/DDBJ databases">
        <authorList>
            <person name="Dong K."/>
        </authorList>
    </citation>
    <scope>NUCLEOTIDE SEQUENCE [LARGE SCALE GENOMIC DNA]</scope>
    <source>
        <strain evidence="2 3">JCM 17370</strain>
    </source>
</reference>
<dbReference type="InterPro" id="IPR036868">
    <property type="entry name" value="TusA-like_sf"/>
</dbReference>